<keyword evidence="6 7" id="KW-0460">Magnesium</keyword>
<evidence type="ECO:0000313" key="8">
    <source>
        <dbReference type="EMBL" id="MFC5522184.1"/>
    </source>
</evidence>
<keyword evidence="9" id="KW-1185">Reference proteome</keyword>
<dbReference type="InterPro" id="IPR000760">
    <property type="entry name" value="Inositol_monophosphatase-like"/>
</dbReference>
<dbReference type="EC" id="3.1.3.25" evidence="7"/>
<dbReference type="Gene3D" id="3.30.540.10">
    <property type="entry name" value="Fructose-1,6-Bisphosphatase, subunit A, domain 1"/>
    <property type="match status" value="1"/>
</dbReference>
<evidence type="ECO:0000313" key="9">
    <source>
        <dbReference type="Proteomes" id="UP001596084"/>
    </source>
</evidence>
<comment type="catalytic activity">
    <reaction evidence="1 7">
        <text>a myo-inositol phosphate + H2O = myo-inositol + phosphate</text>
        <dbReference type="Rhea" id="RHEA:24056"/>
        <dbReference type="ChEBI" id="CHEBI:15377"/>
        <dbReference type="ChEBI" id="CHEBI:17268"/>
        <dbReference type="ChEBI" id="CHEBI:43474"/>
        <dbReference type="ChEBI" id="CHEBI:84139"/>
        <dbReference type="EC" id="3.1.3.25"/>
    </reaction>
</comment>
<dbReference type="EMBL" id="JBHSMX010000023">
    <property type="protein sequence ID" value="MFC5522184.1"/>
    <property type="molecule type" value="Genomic_DNA"/>
</dbReference>
<evidence type="ECO:0000256" key="3">
    <source>
        <dbReference type="ARBA" id="ARBA00009759"/>
    </source>
</evidence>
<dbReference type="InterPro" id="IPR033942">
    <property type="entry name" value="IMPase"/>
</dbReference>
<comment type="cofactor">
    <cofactor evidence="2 7">
        <name>Mg(2+)</name>
        <dbReference type="ChEBI" id="CHEBI:18420"/>
    </cofactor>
</comment>
<dbReference type="RefSeq" id="WP_068834107.1">
    <property type="nucleotide sequence ID" value="NZ_JBHSMX010000023.1"/>
</dbReference>
<evidence type="ECO:0000256" key="7">
    <source>
        <dbReference type="RuleBase" id="RU364068"/>
    </source>
</evidence>
<keyword evidence="4 7" id="KW-0479">Metal-binding</keyword>
<dbReference type="CDD" id="cd01639">
    <property type="entry name" value="IMPase"/>
    <property type="match status" value="1"/>
</dbReference>
<evidence type="ECO:0000256" key="2">
    <source>
        <dbReference type="ARBA" id="ARBA00001946"/>
    </source>
</evidence>
<dbReference type="SUPFAM" id="SSF56655">
    <property type="entry name" value="Carbohydrate phosphatase"/>
    <property type="match status" value="1"/>
</dbReference>
<comment type="similarity">
    <text evidence="3 7">Belongs to the inositol monophosphatase superfamily.</text>
</comment>
<evidence type="ECO:0000256" key="1">
    <source>
        <dbReference type="ARBA" id="ARBA00001033"/>
    </source>
</evidence>
<dbReference type="InterPro" id="IPR022337">
    <property type="entry name" value="Inositol_monophosphatase_SuhB"/>
</dbReference>
<sequence>MNIALHDRLATAKKLARDAGALALSYQERLRRNDLVIIEKGVQDFVSEADQTTERLIRDELARQHPEDGFLGEETGSCLHGQGVWVVDPIDGTNNYLRQHRHWCVSIAYVVDGEPLLGVIYDPSNDELFSALIGQGAYLNDCRLHADHGNADRVRIVNLGYSAKTELQHYLRTIERLFEQGIDHRRHGSAALGLAHVAAGRFDGYMEAFINAWDIMAGVIIVREAGLWVELQTRPGGYAIRAGVPALAPILV</sequence>
<dbReference type="PANTHER" id="PTHR20854">
    <property type="entry name" value="INOSITOL MONOPHOSPHATASE"/>
    <property type="match status" value="1"/>
</dbReference>
<organism evidence="8 9">
    <name type="scientific">Polaromonas jejuensis</name>
    <dbReference type="NCBI Taxonomy" id="457502"/>
    <lineage>
        <taxon>Bacteria</taxon>
        <taxon>Pseudomonadati</taxon>
        <taxon>Pseudomonadota</taxon>
        <taxon>Betaproteobacteria</taxon>
        <taxon>Burkholderiales</taxon>
        <taxon>Comamonadaceae</taxon>
        <taxon>Polaromonas</taxon>
    </lineage>
</organism>
<proteinExistence type="inferred from homology"/>
<dbReference type="Gene3D" id="3.40.190.80">
    <property type="match status" value="1"/>
</dbReference>
<dbReference type="Proteomes" id="UP001596084">
    <property type="component" value="Unassembled WGS sequence"/>
</dbReference>
<dbReference type="PRINTS" id="PR00377">
    <property type="entry name" value="IMPHPHTASES"/>
</dbReference>
<evidence type="ECO:0000256" key="6">
    <source>
        <dbReference type="ARBA" id="ARBA00022842"/>
    </source>
</evidence>
<dbReference type="Pfam" id="PF00459">
    <property type="entry name" value="Inositol_P"/>
    <property type="match status" value="1"/>
</dbReference>
<comment type="caution">
    <text evidence="8">The sequence shown here is derived from an EMBL/GenBank/DDBJ whole genome shotgun (WGS) entry which is preliminary data.</text>
</comment>
<evidence type="ECO:0000256" key="4">
    <source>
        <dbReference type="ARBA" id="ARBA00022723"/>
    </source>
</evidence>
<reference evidence="9" key="1">
    <citation type="journal article" date="2019" name="Int. J. Syst. Evol. Microbiol.">
        <title>The Global Catalogue of Microorganisms (GCM) 10K type strain sequencing project: providing services to taxonomists for standard genome sequencing and annotation.</title>
        <authorList>
            <consortium name="The Broad Institute Genomics Platform"/>
            <consortium name="The Broad Institute Genome Sequencing Center for Infectious Disease"/>
            <person name="Wu L."/>
            <person name="Ma J."/>
        </authorList>
    </citation>
    <scope>NUCLEOTIDE SEQUENCE [LARGE SCALE GENOMIC DNA]</scope>
    <source>
        <strain evidence="9">CGMCC 4.7277</strain>
    </source>
</reference>
<dbReference type="InterPro" id="IPR020583">
    <property type="entry name" value="Inositol_monoP_metal-BS"/>
</dbReference>
<name>A0ABW0QD90_9BURK</name>
<keyword evidence="5 7" id="KW-0378">Hydrolase</keyword>
<dbReference type="PRINTS" id="PR01959">
    <property type="entry name" value="SBIMPHPHTASE"/>
</dbReference>
<dbReference type="PANTHER" id="PTHR20854:SF4">
    <property type="entry name" value="INOSITOL-1-MONOPHOSPHATASE-RELATED"/>
    <property type="match status" value="1"/>
</dbReference>
<protein>
    <recommendedName>
        <fullName evidence="7">Inositol-1-monophosphatase</fullName>
        <ecNumber evidence="7">3.1.3.25</ecNumber>
    </recommendedName>
</protein>
<evidence type="ECO:0000256" key="5">
    <source>
        <dbReference type="ARBA" id="ARBA00022801"/>
    </source>
</evidence>
<dbReference type="PROSITE" id="PS00629">
    <property type="entry name" value="IMP_1"/>
    <property type="match status" value="1"/>
</dbReference>
<gene>
    <name evidence="8" type="ORF">ACFPP7_14880</name>
</gene>
<accession>A0ABW0QD90</accession>